<evidence type="ECO:0000313" key="1">
    <source>
        <dbReference type="EMBL" id="SDT23328.1"/>
    </source>
</evidence>
<dbReference type="RefSeq" id="WP_091373842.1">
    <property type="nucleotide sequence ID" value="NZ_LT629740.1"/>
</dbReference>
<name>A0A1H1YPC3_MUCMA</name>
<gene>
    <name evidence="1" type="ORF">SAMN05216490_2806</name>
</gene>
<reference evidence="1 2" key="1">
    <citation type="submission" date="2016-10" db="EMBL/GenBank/DDBJ databases">
        <authorList>
            <person name="de Groot N.N."/>
        </authorList>
    </citation>
    <scope>NUCLEOTIDE SEQUENCE [LARGE SCALE GENOMIC DNA]</scope>
    <source>
        <strain evidence="1 2">MP1X4</strain>
    </source>
</reference>
<dbReference type="STRING" id="652787.SAMN05216490_2806"/>
<accession>A0A1H1YPC3</accession>
<dbReference type="InterPro" id="IPR008775">
    <property type="entry name" value="Phytyl_CoA_dOase-like"/>
</dbReference>
<proteinExistence type="predicted"/>
<dbReference type="GO" id="GO:0016706">
    <property type="term" value="F:2-oxoglutarate-dependent dioxygenase activity"/>
    <property type="evidence" value="ECO:0007669"/>
    <property type="project" value="UniProtKB-ARBA"/>
</dbReference>
<keyword evidence="1" id="KW-0560">Oxidoreductase</keyword>
<sequence>MPTQAIASSTETGKLPVMHLKRYWHKSVLKRNNEIKPDAFTDEWTLDITLLNALGLGLEPTIQYIYLENPSFEKFEDWILQVTGEPESEKIVRFNPLFTNDSIAENSITQNDNVLSNEDWDFWQQNGYVIIRNAVTRENCDETIEALCDHINIKRHDPATWYNNHPAKQGIMVQLFQHPALEQNRNAFKIRKAFEEIWNRIDIWVNTDRVGFNPPVTQSYPFQGPRLHWDSSIKPPMPLGTQGLLYLADTAENQGAFTLVPGFQNRIEDWLKGLPLGADPRKQDLYTLGAKPIAANAGDFIIWHHALPHGSSPNTSSLPRFVQYINYEPAGKQESDIWL</sequence>
<dbReference type="Proteomes" id="UP000199679">
    <property type="component" value="Chromosome I"/>
</dbReference>
<dbReference type="AlphaFoldDB" id="A0A1H1YPC3"/>
<dbReference type="PANTHER" id="PTHR31630">
    <property type="entry name" value="PHYTANOYL-COA DIOXYGENASE-RELATED-RELATED"/>
    <property type="match status" value="1"/>
</dbReference>
<protein>
    <submittedName>
        <fullName evidence="1">Phytanoyl-CoA dioxygenase (PhyH)</fullName>
    </submittedName>
</protein>
<dbReference type="Pfam" id="PF05721">
    <property type="entry name" value="PhyH"/>
    <property type="match status" value="1"/>
</dbReference>
<dbReference type="EMBL" id="LT629740">
    <property type="protein sequence ID" value="SDT23328.1"/>
    <property type="molecule type" value="Genomic_DNA"/>
</dbReference>
<keyword evidence="2" id="KW-1185">Reference proteome</keyword>
<keyword evidence="1" id="KW-0223">Dioxygenase</keyword>
<dbReference type="OrthoDB" id="1157001at2"/>
<dbReference type="SUPFAM" id="SSF51197">
    <property type="entry name" value="Clavaminate synthase-like"/>
    <property type="match status" value="1"/>
</dbReference>
<evidence type="ECO:0000313" key="2">
    <source>
        <dbReference type="Proteomes" id="UP000199679"/>
    </source>
</evidence>
<organism evidence="1 2">
    <name type="scientific">Mucilaginibacter mallensis</name>
    <dbReference type="NCBI Taxonomy" id="652787"/>
    <lineage>
        <taxon>Bacteria</taxon>
        <taxon>Pseudomonadati</taxon>
        <taxon>Bacteroidota</taxon>
        <taxon>Sphingobacteriia</taxon>
        <taxon>Sphingobacteriales</taxon>
        <taxon>Sphingobacteriaceae</taxon>
        <taxon>Mucilaginibacter</taxon>
    </lineage>
</organism>
<dbReference type="Gene3D" id="2.60.120.620">
    <property type="entry name" value="q2cbj1_9rhob like domain"/>
    <property type="match status" value="1"/>
</dbReference>
<dbReference type="PANTHER" id="PTHR31630:SF6">
    <property type="entry name" value="PHYTANOYL-COA DIOXYGENASE-RELATED"/>
    <property type="match status" value="1"/>
</dbReference>